<keyword evidence="4" id="KW-1185">Reference proteome</keyword>
<keyword evidence="2" id="KW-0812">Transmembrane</keyword>
<dbReference type="PANTHER" id="PTHR47518">
    <property type="entry name" value="SERPENTINE RECEPTOR CLASS EPSILON-13-RELATED"/>
    <property type="match status" value="1"/>
</dbReference>
<protein>
    <recommendedName>
        <fullName evidence="5">G protein-coupled receptor</fullName>
    </recommendedName>
</protein>
<proteinExistence type="inferred from homology"/>
<feature type="transmembrane region" description="Helical" evidence="2">
    <location>
        <begin position="121"/>
        <end position="140"/>
    </location>
</feature>
<dbReference type="InterPro" id="IPR004151">
    <property type="entry name" value="7TM_GPCR_serpentine_rcpt_Sre"/>
</dbReference>
<feature type="transmembrane region" description="Helical" evidence="2">
    <location>
        <begin position="209"/>
        <end position="230"/>
    </location>
</feature>
<dbReference type="GO" id="GO:0016020">
    <property type="term" value="C:membrane"/>
    <property type="evidence" value="ECO:0007669"/>
    <property type="project" value="InterPro"/>
</dbReference>
<comment type="caution">
    <text evidence="3">The sequence shown here is derived from an EMBL/GenBank/DDBJ whole genome shotgun (WGS) entry which is preliminary data.</text>
</comment>
<dbReference type="InterPro" id="IPR052854">
    <property type="entry name" value="Serpentine_rcpt_epsilon"/>
</dbReference>
<dbReference type="Pfam" id="PF03125">
    <property type="entry name" value="Sre"/>
    <property type="match status" value="1"/>
</dbReference>
<feature type="non-terminal residue" evidence="3">
    <location>
        <position position="310"/>
    </location>
</feature>
<feature type="transmembrane region" description="Helical" evidence="2">
    <location>
        <begin position="91"/>
        <end position="109"/>
    </location>
</feature>
<dbReference type="AlphaFoldDB" id="A0AAV5T3R1"/>
<evidence type="ECO:0000313" key="3">
    <source>
        <dbReference type="EMBL" id="GMS86346.1"/>
    </source>
</evidence>
<accession>A0AAV5T3R1</accession>
<comment type="similarity">
    <text evidence="1">Belongs to the nematode receptor-like protein sre family.</text>
</comment>
<reference evidence="3" key="1">
    <citation type="submission" date="2023-10" db="EMBL/GenBank/DDBJ databases">
        <title>Genome assembly of Pristionchus species.</title>
        <authorList>
            <person name="Yoshida K."/>
            <person name="Sommer R.J."/>
        </authorList>
    </citation>
    <scope>NUCLEOTIDE SEQUENCE</scope>
    <source>
        <strain evidence="3">RS0144</strain>
    </source>
</reference>
<feature type="non-terminal residue" evidence="3">
    <location>
        <position position="1"/>
    </location>
</feature>
<evidence type="ECO:0000256" key="1">
    <source>
        <dbReference type="ARBA" id="ARBA00006803"/>
    </source>
</evidence>
<dbReference type="Proteomes" id="UP001432027">
    <property type="component" value="Unassembled WGS sequence"/>
</dbReference>
<evidence type="ECO:0000313" key="4">
    <source>
        <dbReference type="Proteomes" id="UP001432027"/>
    </source>
</evidence>
<dbReference type="EMBL" id="BTSX01000002">
    <property type="protein sequence ID" value="GMS86346.1"/>
    <property type="molecule type" value="Genomic_DNA"/>
</dbReference>
<organism evidence="3 4">
    <name type="scientific">Pristionchus entomophagus</name>
    <dbReference type="NCBI Taxonomy" id="358040"/>
    <lineage>
        <taxon>Eukaryota</taxon>
        <taxon>Metazoa</taxon>
        <taxon>Ecdysozoa</taxon>
        <taxon>Nematoda</taxon>
        <taxon>Chromadorea</taxon>
        <taxon>Rhabditida</taxon>
        <taxon>Rhabditina</taxon>
        <taxon>Diplogasteromorpha</taxon>
        <taxon>Diplogasteroidea</taxon>
        <taxon>Neodiplogasteridae</taxon>
        <taxon>Pristionchus</taxon>
    </lineage>
</organism>
<feature type="transmembrane region" description="Helical" evidence="2">
    <location>
        <begin position="242"/>
        <end position="261"/>
    </location>
</feature>
<evidence type="ECO:0000256" key="2">
    <source>
        <dbReference type="SAM" id="Phobius"/>
    </source>
</evidence>
<dbReference type="GO" id="GO:0007606">
    <property type="term" value="P:sensory perception of chemical stimulus"/>
    <property type="evidence" value="ECO:0007669"/>
    <property type="project" value="InterPro"/>
</dbReference>
<name>A0AAV5T3R1_9BILA</name>
<dbReference type="PANTHER" id="PTHR47518:SF9">
    <property type="entry name" value="SERPENTINE RECEPTOR, CLASS T"/>
    <property type="match status" value="1"/>
</dbReference>
<gene>
    <name evidence="3" type="ORF">PENTCL1PPCAC_8521</name>
</gene>
<sequence length="310" mass="35323">INSSLPNAHSNSHFFPLLSMYLKIISGVYVILTTLAFDTIVLRVKVFHPNLRFLLLSFPWCYLGLFLSSFTKDIWEGSFPFDKGTVRFFDSLLLICLVAICLNLFIFVLERIMALIHVNTYESQTTSVLSISLFIFQYGISSILILFIHPLIAILLIFISVIASGIILLKLPSISTSDHDKHLAISHGNISTRYQSVENLKAARLLRNLFIYLIPAEPLIPILFLFINITLPKAHRDPFFDLLHVFIAFHLSIALVIVIRCNDSYSSQFRRLIGKGEKKRGSVQSVTGKSLNIHQSLHSNTYFQMFNQSW</sequence>
<feature type="transmembrane region" description="Helical" evidence="2">
    <location>
        <begin position="146"/>
        <end position="169"/>
    </location>
</feature>
<feature type="transmembrane region" description="Helical" evidence="2">
    <location>
        <begin position="53"/>
        <end position="71"/>
    </location>
</feature>
<feature type="transmembrane region" description="Helical" evidence="2">
    <location>
        <begin position="20"/>
        <end position="41"/>
    </location>
</feature>
<evidence type="ECO:0008006" key="5">
    <source>
        <dbReference type="Google" id="ProtNLM"/>
    </source>
</evidence>
<keyword evidence="2" id="KW-0472">Membrane</keyword>
<keyword evidence="2" id="KW-1133">Transmembrane helix</keyword>